<gene>
    <name evidence="2" type="ORF">dnm_018070</name>
</gene>
<dbReference type="NCBIfam" id="TIGR01784">
    <property type="entry name" value="T_den_put_tspse"/>
    <property type="match status" value="1"/>
</dbReference>
<dbReference type="PANTHER" id="PTHR41317">
    <property type="entry name" value="PD-(D_E)XK NUCLEASE FAMILY TRANSPOSASE"/>
    <property type="match status" value="1"/>
</dbReference>
<evidence type="ECO:0000256" key="1">
    <source>
        <dbReference type="SAM" id="MobiDB-lite"/>
    </source>
</evidence>
<dbReference type="Proteomes" id="UP000663722">
    <property type="component" value="Chromosome"/>
</dbReference>
<accession>A0A975BHV3</accession>
<name>A0A975BHV3_9BACT</name>
<reference evidence="2" key="1">
    <citation type="journal article" date="2021" name="Microb. Physiol.">
        <title>Proteogenomic Insights into the Physiology of Marine, Sulfate-Reducing, Filamentous Desulfonema limicola and Desulfonema magnum.</title>
        <authorList>
            <person name="Schnaars V."/>
            <person name="Wohlbrand L."/>
            <person name="Scheve S."/>
            <person name="Hinrichs C."/>
            <person name="Reinhardt R."/>
            <person name="Rabus R."/>
        </authorList>
    </citation>
    <scope>NUCLEOTIDE SEQUENCE</scope>
    <source>
        <strain evidence="2">4be13</strain>
    </source>
</reference>
<keyword evidence="3" id="KW-1185">Reference proteome</keyword>
<dbReference type="EMBL" id="CP061800">
    <property type="protein sequence ID" value="QTA85792.1"/>
    <property type="molecule type" value="Genomic_DNA"/>
</dbReference>
<protein>
    <submittedName>
        <fullName evidence="2">Transposase, RpnA-like</fullName>
    </submittedName>
</protein>
<evidence type="ECO:0000313" key="3">
    <source>
        <dbReference type="Proteomes" id="UP000663722"/>
    </source>
</evidence>
<evidence type="ECO:0000313" key="2">
    <source>
        <dbReference type="EMBL" id="QTA85792.1"/>
    </source>
</evidence>
<dbReference type="AlphaFoldDB" id="A0A975BHV3"/>
<dbReference type="RefSeq" id="WP_207681697.1">
    <property type="nucleotide sequence ID" value="NZ_CP061800.1"/>
</dbReference>
<dbReference type="Pfam" id="PF12784">
    <property type="entry name" value="PDDEXK_2"/>
    <property type="match status" value="1"/>
</dbReference>
<feature type="region of interest" description="Disordered" evidence="1">
    <location>
        <begin position="273"/>
        <end position="321"/>
    </location>
</feature>
<organism evidence="2 3">
    <name type="scientific">Desulfonema magnum</name>
    <dbReference type="NCBI Taxonomy" id="45655"/>
    <lineage>
        <taxon>Bacteria</taxon>
        <taxon>Pseudomonadati</taxon>
        <taxon>Thermodesulfobacteriota</taxon>
        <taxon>Desulfobacteria</taxon>
        <taxon>Desulfobacterales</taxon>
        <taxon>Desulfococcaceae</taxon>
        <taxon>Desulfonema</taxon>
    </lineage>
</organism>
<dbReference type="InterPro" id="IPR010106">
    <property type="entry name" value="RpnA"/>
</dbReference>
<dbReference type="PANTHER" id="PTHR41317:SF1">
    <property type="entry name" value="PD-(D_E)XK NUCLEASE FAMILY TRANSPOSASE"/>
    <property type="match status" value="1"/>
</dbReference>
<sequence>MRHRIDPTVDCVFKAVLGSEKHKNLLIHFLNAVLEKENDSRITEVVIMNPYNEREFETDKLSIVDIRAKDETDSTYQIEVQISVHTNLPSRMLYTWSTVYHSLIGKGDSFSLLTPVISIWILTGNLFPEIDDCHIPFLAWNSEHEIMLSDHFGIHVLQLPKWQESLAGHTEKDRWLYFFKEGKNTDPGVLPDILDTEEMREAMSVIKDFSENQKNYHLYQSRLAALSEIATWKEEVEKAVQAMNEARREKENAIKNALKEKEKAQKAIAKVQKEKEKAIKEAQKEKEKAIKEVQKEKEKAQKEKEKAQKEKEKARKEKEKIQQMRLLLEKAGIDPDQTEV</sequence>
<proteinExistence type="predicted"/>
<dbReference type="KEGG" id="dmm:dnm_018070"/>